<evidence type="ECO:0000256" key="2">
    <source>
        <dbReference type="ARBA" id="ARBA00010742"/>
    </source>
</evidence>
<dbReference type="GO" id="GO:0042597">
    <property type="term" value="C:periplasmic space"/>
    <property type="evidence" value="ECO:0007669"/>
    <property type="project" value="UniProtKB-SubCell"/>
</dbReference>
<dbReference type="PANTHER" id="PTHR30024">
    <property type="entry name" value="ALIPHATIC SULFONATES-BINDING PROTEIN-RELATED"/>
    <property type="match status" value="1"/>
</dbReference>
<evidence type="ECO:0000256" key="3">
    <source>
        <dbReference type="ARBA" id="ARBA00022729"/>
    </source>
</evidence>
<dbReference type="EMBL" id="CP001279">
    <property type="protein sequence ID" value="ACM93057.1"/>
    <property type="molecule type" value="Genomic_DNA"/>
</dbReference>
<dbReference type="eggNOG" id="COG0715">
    <property type="taxonomic scope" value="Bacteria"/>
</dbReference>
<comment type="similarity">
    <text evidence="2">Belongs to the bacterial solute-binding protein SsuA/TauA family.</text>
</comment>
<dbReference type="Gene3D" id="3.40.190.10">
    <property type="entry name" value="Periplasmic binding protein-like II"/>
    <property type="match status" value="1"/>
</dbReference>
<name>B9L5S3_NAUPA</name>
<proteinExistence type="inferred from homology"/>
<dbReference type="KEGG" id="nam:NAMH_1318"/>
<evidence type="ECO:0000313" key="4">
    <source>
        <dbReference type="EMBL" id="ACM93057.1"/>
    </source>
</evidence>
<reference evidence="4 5" key="1">
    <citation type="journal article" date="2009" name="PLoS Genet.">
        <title>Adaptations to submarine hydrothermal environments exemplified by the genome of Nautilia profundicola.</title>
        <authorList>
            <person name="Campbell B.J."/>
            <person name="Smith J.L."/>
            <person name="Hanson T.E."/>
            <person name="Klotz M.G."/>
            <person name="Stein L.Y."/>
            <person name="Lee C.K."/>
            <person name="Wu D."/>
            <person name="Robinson J.M."/>
            <person name="Khouri H.M."/>
            <person name="Eisen J.A."/>
            <person name="Cary S.C."/>
        </authorList>
    </citation>
    <scope>NUCLEOTIDE SEQUENCE [LARGE SCALE GENOMIC DNA]</scope>
    <source>
        <strain evidence="5">ATCC BAA-1463 / DSM 18972 / AmH</strain>
    </source>
</reference>
<dbReference type="STRING" id="598659.NAMH_1318"/>
<dbReference type="OrthoDB" id="5372616at2"/>
<dbReference type="Proteomes" id="UP000000448">
    <property type="component" value="Chromosome"/>
</dbReference>
<dbReference type="SUPFAM" id="SSF53850">
    <property type="entry name" value="Periplasmic binding protein-like II"/>
    <property type="match status" value="1"/>
</dbReference>
<keyword evidence="3" id="KW-0732">Signal</keyword>
<comment type="subcellular location">
    <subcellularLocation>
        <location evidence="1">Periplasm</location>
    </subcellularLocation>
</comment>
<protein>
    <submittedName>
        <fullName evidence="4">Lipoprotein</fullName>
    </submittedName>
</protein>
<dbReference type="PANTHER" id="PTHR30024:SF47">
    <property type="entry name" value="TAURINE-BINDING PERIPLASMIC PROTEIN"/>
    <property type="match status" value="1"/>
</dbReference>
<dbReference type="AlphaFoldDB" id="B9L5S3"/>
<dbReference type="RefSeq" id="WP_015902109.1">
    <property type="nucleotide sequence ID" value="NC_012115.1"/>
</dbReference>
<evidence type="ECO:0000256" key="1">
    <source>
        <dbReference type="ARBA" id="ARBA00004418"/>
    </source>
</evidence>
<evidence type="ECO:0000313" key="5">
    <source>
        <dbReference type="Proteomes" id="UP000000448"/>
    </source>
</evidence>
<dbReference type="PROSITE" id="PS51257">
    <property type="entry name" value="PROKAR_LIPOPROTEIN"/>
    <property type="match status" value="1"/>
</dbReference>
<organism evidence="4 5">
    <name type="scientific">Nautilia profundicola (strain ATCC BAA-1463 / DSM 18972 / AmH)</name>
    <dbReference type="NCBI Taxonomy" id="598659"/>
    <lineage>
        <taxon>Bacteria</taxon>
        <taxon>Pseudomonadati</taxon>
        <taxon>Campylobacterota</taxon>
        <taxon>Epsilonproteobacteria</taxon>
        <taxon>Nautiliales</taxon>
        <taxon>Nautiliaceae</taxon>
        <taxon>Nautilia</taxon>
    </lineage>
</organism>
<keyword evidence="5" id="KW-1185">Reference proteome</keyword>
<dbReference type="HOGENOM" id="CLU_930423_0_0_7"/>
<sequence length="287" mass="33579">MKRFIKNMFLILIAVFFISCSEKKELKIAANSWIGYTPLFYADAKGWLKNENIKLINTVSLAESVDLYRNNFIDAFAATQYEYSLLNRNDVYAIMLFDKSNGADMIMINFPFNKTDQYKNKIDAFMEVNSVNYLLFEYFIKSNNLSKNIFNIHNLDQGQIVKKEYHSPTLIVTYAPYDAELKKHNFKIIASTKNSKSLIVIDALFSDAENIQKHKQQFIKLKSFTLEALNHLKKDPKEFFNTIKDYLPGYTYADFEADLNNIEWIVNPDDNIKKLLKIIKLPYKELK</sequence>
<gene>
    <name evidence="4" type="ordered locus">NAMH_1318</name>
</gene>
<accession>B9L5S3</accession>
<keyword evidence="4" id="KW-0449">Lipoprotein</keyword>